<protein>
    <submittedName>
        <fullName evidence="1">Uncharacterized protein</fullName>
    </submittedName>
</protein>
<evidence type="ECO:0000313" key="1">
    <source>
        <dbReference type="EMBL" id="EMO46124.1"/>
    </source>
</evidence>
<accession>M6UYP9</accession>
<gene>
    <name evidence="1" type="ORF">LEP1GSC187_0695</name>
</gene>
<evidence type="ECO:0000313" key="2">
    <source>
        <dbReference type="Proteomes" id="UP000012160"/>
    </source>
</evidence>
<name>M6UYP9_9LEPT</name>
<reference evidence="1 2" key="1">
    <citation type="submission" date="2013-01" db="EMBL/GenBank/DDBJ databases">
        <authorList>
            <person name="Harkins D.M."/>
            <person name="Durkin A.S."/>
            <person name="Brinkac L.M."/>
            <person name="Haft D.H."/>
            <person name="Selengut J.D."/>
            <person name="Sanka R."/>
            <person name="DePew J."/>
            <person name="Purushe J."/>
            <person name="Matthias M.A."/>
            <person name="Vinetz J.M."/>
            <person name="Sutton G.G."/>
            <person name="Nierman W.C."/>
            <person name="Fouts D.E."/>
        </authorList>
    </citation>
    <scope>NUCLEOTIDE SEQUENCE [LARGE SCALE GENOMIC DNA]</scope>
    <source>
        <strain evidence="1 2">ZUN179</strain>
    </source>
</reference>
<sequence length="42" mass="5029">MYNSEIRFFRKMILLLFNFNPEILKISNRGSQVMPLCFSMAK</sequence>
<organism evidence="1 2">
    <name type="scientific">Leptospira santarosai str. ZUN179</name>
    <dbReference type="NCBI Taxonomy" id="1049985"/>
    <lineage>
        <taxon>Bacteria</taxon>
        <taxon>Pseudomonadati</taxon>
        <taxon>Spirochaetota</taxon>
        <taxon>Spirochaetia</taxon>
        <taxon>Leptospirales</taxon>
        <taxon>Leptospiraceae</taxon>
        <taxon>Leptospira</taxon>
    </lineage>
</organism>
<proteinExistence type="predicted"/>
<dbReference type="Proteomes" id="UP000012160">
    <property type="component" value="Unassembled WGS sequence"/>
</dbReference>
<dbReference type="AlphaFoldDB" id="M6UYP9"/>
<dbReference type="EMBL" id="AHOQ02000022">
    <property type="protein sequence ID" value="EMO46124.1"/>
    <property type="molecule type" value="Genomic_DNA"/>
</dbReference>
<comment type="caution">
    <text evidence="1">The sequence shown here is derived from an EMBL/GenBank/DDBJ whole genome shotgun (WGS) entry which is preliminary data.</text>
</comment>